<evidence type="ECO:0000313" key="4">
    <source>
        <dbReference type="Proteomes" id="UP000609879"/>
    </source>
</evidence>
<feature type="domain" description="DUF2786" evidence="1">
    <location>
        <begin position="182"/>
        <end position="221"/>
    </location>
</feature>
<reference evidence="3 4" key="1">
    <citation type="submission" date="2021-01" db="EMBL/GenBank/DDBJ databases">
        <title>Whole genome shotgun sequence of Actinoplanes deccanensis NBRC 13994.</title>
        <authorList>
            <person name="Komaki H."/>
            <person name="Tamura T."/>
        </authorList>
    </citation>
    <scope>NUCLEOTIDE SEQUENCE [LARGE SCALE GENOMIC DNA]</scope>
    <source>
        <strain evidence="3 4">NBRC 13994</strain>
    </source>
</reference>
<protein>
    <recommendedName>
        <fullName evidence="5">DUF2786 domain-containing protein</fullName>
    </recommendedName>
</protein>
<evidence type="ECO:0008006" key="5">
    <source>
        <dbReference type="Google" id="ProtNLM"/>
    </source>
</evidence>
<name>A0ABQ3Y6R7_9ACTN</name>
<feature type="domain" description="DUF7168" evidence="2">
    <location>
        <begin position="249"/>
        <end position="341"/>
    </location>
</feature>
<dbReference type="EMBL" id="BOMI01000082">
    <property type="protein sequence ID" value="GID75585.1"/>
    <property type="molecule type" value="Genomic_DNA"/>
</dbReference>
<sequence>MRTNSDEPRPQVADETVQRAVWSVRAGRTYDLEDCLTLLTGPLGEQPVNRALLTALLRDVRRLWHDGWQPAELARAARRDHSARHGRLVADAIAAQMRSHASATVDHRWRAQLAELGATVWWAHDDLYLTAWAAREGVSRTVAIVTAVEVLCLLNALPPIELIVPPPGTAGPAVPAADLDERTLSRVRALLAKAESTDYPEEAEACTAKAQELMARHRIDHALLTAETGRRDAPASRRVPVDNPYEAPKTLLLQVVADANGCRAVWTKRFGFSTLIGFPTDLDATEILFTSLLIQATRAMTHERSSTRAFRHAFLTAYASRIGERLDATVEEVTTTTPQSTALLPVLTARADEVRSAVERQFPRLVHRTTTAGNRAGWLSGRAAADRASLTGRHEVSRD</sequence>
<accession>A0ABQ3Y6R7</accession>
<dbReference type="RefSeq" id="WP_203766209.1">
    <property type="nucleotide sequence ID" value="NZ_BAAABO010000016.1"/>
</dbReference>
<dbReference type="Pfam" id="PF23771">
    <property type="entry name" value="DUF7168"/>
    <property type="match status" value="1"/>
</dbReference>
<organism evidence="3 4">
    <name type="scientific">Paractinoplanes deccanensis</name>
    <dbReference type="NCBI Taxonomy" id="113561"/>
    <lineage>
        <taxon>Bacteria</taxon>
        <taxon>Bacillati</taxon>
        <taxon>Actinomycetota</taxon>
        <taxon>Actinomycetes</taxon>
        <taxon>Micromonosporales</taxon>
        <taxon>Micromonosporaceae</taxon>
        <taxon>Paractinoplanes</taxon>
    </lineage>
</organism>
<dbReference type="Proteomes" id="UP000609879">
    <property type="component" value="Unassembled WGS sequence"/>
</dbReference>
<dbReference type="Pfam" id="PF10979">
    <property type="entry name" value="DUF2786"/>
    <property type="match status" value="1"/>
</dbReference>
<comment type="caution">
    <text evidence="3">The sequence shown here is derived from an EMBL/GenBank/DDBJ whole genome shotgun (WGS) entry which is preliminary data.</text>
</comment>
<evidence type="ECO:0000313" key="3">
    <source>
        <dbReference type="EMBL" id="GID75585.1"/>
    </source>
</evidence>
<evidence type="ECO:0000259" key="2">
    <source>
        <dbReference type="Pfam" id="PF23771"/>
    </source>
</evidence>
<dbReference type="InterPro" id="IPR055592">
    <property type="entry name" value="DUF7168"/>
</dbReference>
<dbReference type="InterPro" id="IPR024498">
    <property type="entry name" value="DUF2786"/>
</dbReference>
<evidence type="ECO:0000259" key="1">
    <source>
        <dbReference type="Pfam" id="PF10979"/>
    </source>
</evidence>
<keyword evidence="4" id="KW-1185">Reference proteome</keyword>
<gene>
    <name evidence="3" type="ORF">Ade02nite_42260</name>
</gene>
<proteinExistence type="predicted"/>